<reference evidence="1" key="1">
    <citation type="journal article" date="2015" name="Int. J. Syst. Evol. Microbiol.">
        <title>Rhizobium alvei sp. nov., isolated from a freshwater river.</title>
        <authorList>
            <person name="Sheu S.Y."/>
            <person name="Huang H.W."/>
            <person name="Young C.C."/>
            <person name="Chen W.M."/>
        </authorList>
    </citation>
    <scope>NUCLEOTIDE SEQUENCE</scope>
    <source>
        <strain evidence="1">TNR-22</strain>
    </source>
</reference>
<gene>
    <name evidence="1" type="ORF">Q4481_05985</name>
</gene>
<sequence length="390" mass="40474">MPVVEIGQSSYTVEAFNADTTYHVASNINNLVSGIAINGSGSAANRIFDIEGHITGTSYAINLGNSVATGNTVLVGTTGMLESSAGTSVLVTGSASKVVNDGGIVGSVGVAIIGDDNRVINRSIVAGDNTGVSMNGDDSKLTNSGTITGTAAVKFTTDENENAHLLNTGKVYGDIWAVTGSAGREIIDNRGILGGIVQLEGGNDVFRCRGNGYVSDEVRGGLGDDRYVVNRNTYHLVEKSGEGNDTIVSTTNYTLGDYFEHLTLAGKGNISGTGNGTSNHLIGNGGNNVLKGMAGLDELSGKAGKDILWGGDAADTFIFNPNSDREVVADFTDGTDRVRFMAGKDVTSSIDLLANHATEVNGNVVLEANGTTFVIKNIDLDHFTISDFIF</sequence>
<dbReference type="SUPFAM" id="SSF51120">
    <property type="entry name" value="beta-Roll"/>
    <property type="match status" value="1"/>
</dbReference>
<dbReference type="InterPro" id="IPR001343">
    <property type="entry name" value="Hemolysn_Ca-bd"/>
</dbReference>
<proteinExistence type="predicted"/>
<dbReference type="Gene3D" id="2.150.10.10">
    <property type="entry name" value="Serralysin-like metalloprotease, C-terminal"/>
    <property type="match status" value="1"/>
</dbReference>
<dbReference type="Proteomes" id="UP001174932">
    <property type="component" value="Unassembled WGS sequence"/>
</dbReference>
<reference evidence="1" key="2">
    <citation type="submission" date="2023-07" db="EMBL/GenBank/DDBJ databases">
        <authorList>
            <person name="Shen H."/>
        </authorList>
    </citation>
    <scope>NUCLEOTIDE SEQUENCE</scope>
    <source>
        <strain evidence="1">TNR-22</strain>
    </source>
</reference>
<accession>A0ABT8YIH4</accession>
<comment type="caution">
    <text evidence="1">The sequence shown here is derived from an EMBL/GenBank/DDBJ whole genome shotgun (WGS) entry which is preliminary data.</text>
</comment>
<name>A0ABT8YIH4_9HYPH</name>
<dbReference type="Pfam" id="PF00353">
    <property type="entry name" value="HemolysinCabind"/>
    <property type="match status" value="1"/>
</dbReference>
<dbReference type="PRINTS" id="PR00313">
    <property type="entry name" value="CABNDNGRPT"/>
</dbReference>
<dbReference type="InterPro" id="IPR011049">
    <property type="entry name" value="Serralysin-like_metalloprot_C"/>
</dbReference>
<dbReference type="EMBL" id="JAUOZU010000005">
    <property type="protein sequence ID" value="MDO6963497.1"/>
    <property type="molecule type" value="Genomic_DNA"/>
</dbReference>
<dbReference type="InterPro" id="IPR018511">
    <property type="entry name" value="Hemolysin-typ_Ca-bd_CS"/>
</dbReference>
<evidence type="ECO:0000313" key="1">
    <source>
        <dbReference type="EMBL" id="MDO6963497.1"/>
    </source>
</evidence>
<organism evidence="1 2">
    <name type="scientific">Rhizobium alvei</name>
    <dbReference type="NCBI Taxonomy" id="1132659"/>
    <lineage>
        <taxon>Bacteria</taxon>
        <taxon>Pseudomonadati</taxon>
        <taxon>Pseudomonadota</taxon>
        <taxon>Alphaproteobacteria</taxon>
        <taxon>Hyphomicrobiales</taxon>
        <taxon>Rhizobiaceae</taxon>
        <taxon>Rhizobium/Agrobacterium group</taxon>
        <taxon>Rhizobium</taxon>
    </lineage>
</organism>
<keyword evidence="2" id="KW-1185">Reference proteome</keyword>
<protein>
    <submittedName>
        <fullName evidence="1">Uncharacterized protein</fullName>
    </submittedName>
</protein>
<dbReference type="PROSITE" id="PS00330">
    <property type="entry name" value="HEMOLYSIN_CALCIUM"/>
    <property type="match status" value="1"/>
</dbReference>
<evidence type="ECO:0000313" key="2">
    <source>
        <dbReference type="Proteomes" id="UP001174932"/>
    </source>
</evidence>
<dbReference type="RefSeq" id="WP_304375403.1">
    <property type="nucleotide sequence ID" value="NZ_JAUOZU010000005.1"/>
</dbReference>